<dbReference type="InterPro" id="IPR037038">
    <property type="entry name" value="HepT-like_sf"/>
</dbReference>
<accession>A0A6L9S410</accession>
<dbReference type="GO" id="GO:0004540">
    <property type="term" value="F:RNA nuclease activity"/>
    <property type="evidence" value="ECO:0007669"/>
    <property type="project" value="InterPro"/>
</dbReference>
<keyword evidence="1" id="KW-1277">Toxin-antitoxin system</keyword>
<dbReference type="EMBL" id="JAAGOA010000003">
    <property type="protein sequence ID" value="NED99768.1"/>
    <property type="molecule type" value="Genomic_DNA"/>
</dbReference>
<dbReference type="RefSeq" id="WP_163734222.1">
    <property type="nucleotide sequence ID" value="NZ_JAAGOA010000003.1"/>
</dbReference>
<evidence type="ECO:0000256" key="4">
    <source>
        <dbReference type="ARBA" id="ARBA00024207"/>
    </source>
</evidence>
<dbReference type="GO" id="GO:0016787">
    <property type="term" value="F:hydrolase activity"/>
    <property type="evidence" value="ECO:0007669"/>
    <property type="project" value="UniProtKB-KW"/>
</dbReference>
<sequence length="53" mass="5838">MAKAAGFRNLLVHQYGEIDDNAVVASLGRLQDLQEFVRAVLEWVKAGVQHDAS</sequence>
<evidence type="ECO:0000256" key="1">
    <source>
        <dbReference type="ARBA" id="ARBA00022649"/>
    </source>
</evidence>
<reference evidence="5 6" key="1">
    <citation type="submission" date="2020-02" db="EMBL/GenBank/DDBJ databases">
        <authorList>
            <person name="Li X.-J."/>
            <person name="Han X.-M."/>
        </authorList>
    </citation>
    <scope>NUCLEOTIDE SEQUENCE [LARGE SCALE GENOMIC DNA]</scope>
    <source>
        <strain evidence="5 6">CCTCC AB 2017055</strain>
    </source>
</reference>
<gene>
    <name evidence="5" type="ORF">G1H10_06270</name>
</gene>
<dbReference type="Proteomes" id="UP000475214">
    <property type="component" value="Unassembled WGS sequence"/>
</dbReference>
<evidence type="ECO:0000256" key="3">
    <source>
        <dbReference type="ARBA" id="ARBA00022801"/>
    </source>
</evidence>
<keyword evidence="2" id="KW-0540">Nuclease</keyword>
<dbReference type="Gene3D" id="1.20.120.580">
    <property type="entry name" value="bsu32300-like"/>
    <property type="match status" value="1"/>
</dbReference>
<dbReference type="AlphaFoldDB" id="A0A6L9S410"/>
<evidence type="ECO:0000256" key="2">
    <source>
        <dbReference type="ARBA" id="ARBA00022722"/>
    </source>
</evidence>
<organism evidence="5 6">
    <name type="scientific">Phytoactinopolyspora halotolerans</name>
    <dbReference type="NCBI Taxonomy" id="1981512"/>
    <lineage>
        <taxon>Bacteria</taxon>
        <taxon>Bacillati</taxon>
        <taxon>Actinomycetota</taxon>
        <taxon>Actinomycetes</taxon>
        <taxon>Jiangellales</taxon>
        <taxon>Jiangellaceae</taxon>
        <taxon>Phytoactinopolyspora</taxon>
    </lineage>
</organism>
<evidence type="ECO:0000313" key="6">
    <source>
        <dbReference type="Proteomes" id="UP000475214"/>
    </source>
</evidence>
<keyword evidence="6" id="KW-1185">Reference proteome</keyword>
<comment type="similarity">
    <text evidence="4">Belongs to the HepT RNase toxin family.</text>
</comment>
<dbReference type="Pfam" id="PF01934">
    <property type="entry name" value="HepT-like"/>
    <property type="match status" value="1"/>
</dbReference>
<name>A0A6L9S410_9ACTN</name>
<dbReference type="InterPro" id="IPR008201">
    <property type="entry name" value="HepT-like"/>
</dbReference>
<dbReference type="GO" id="GO:0110001">
    <property type="term" value="C:toxin-antitoxin complex"/>
    <property type="evidence" value="ECO:0007669"/>
    <property type="project" value="InterPro"/>
</dbReference>
<keyword evidence="3" id="KW-0378">Hydrolase</keyword>
<evidence type="ECO:0000313" key="5">
    <source>
        <dbReference type="EMBL" id="NED99768.1"/>
    </source>
</evidence>
<protein>
    <submittedName>
        <fullName evidence="5">DUF86 domain-containing protein</fullName>
    </submittedName>
</protein>
<comment type="caution">
    <text evidence="5">The sequence shown here is derived from an EMBL/GenBank/DDBJ whole genome shotgun (WGS) entry which is preliminary data.</text>
</comment>
<proteinExistence type="inferred from homology"/>